<evidence type="ECO:0000256" key="1">
    <source>
        <dbReference type="ARBA" id="ARBA00005010"/>
    </source>
</evidence>
<dbReference type="Gene3D" id="3.40.1010.10">
    <property type="entry name" value="Cobalt-precorrin-4 Transmethylase, Domain 1"/>
    <property type="match status" value="1"/>
</dbReference>
<comment type="catalytic activity">
    <reaction evidence="7">
        <text>precorrin-2 + NAD(+) = sirohydrochlorin + NADH + 2 H(+)</text>
        <dbReference type="Rhea" id="RHEA:15613"/>
        <dbReference type="ChEBI" id="CHEBI:15378"/>
        <dbReference type="ChEBI" id="CHEBI:57540"/>
        <dbReference type="ChEBI" id="CHEBI:57945"/>
        <dbReference type="ChEBI" id="CHEBI:58351"/>
        <dbReference type="ChEBI" id="CHEBI:58827"/>
        <dbReference type="EC" id="1.3.1.76"/>
    </reaction>
</comment>
<reference evidence="10 11" key="1">
    <citation type="submission" date="2016-10" db="EMBL/GenBank/DDBJ databases">
        <authorList>
            <person name="de Groot N.N."/>
        </authorList>
    </citation>
    <scope>NUCLEOTIDE SEQUENCE [LARGE SCALE GENOMIC DNA]</scope>
    <source>
        <strain evidence="10 11">DSM 25294</strain>
    </source>
</reference>
<evidence type="ECO:0000313" key="10">
    <source>
        <dbReference type="EMBL" id="SDK75562.1"/>
    </source>
</evidence>
<dbReference type="InterPro" id="IPR036291">
    <property type="entry name" value="NAD(P)-bd_dom_sf"/>
</dbReference>
<dbReference type="GO" id="GO:0043115">
    <property type="term" value="F:precorrin-2 dehydrogenase activity"/>
    <property type="evidence" value="ECO:0007669"/>
    <property type="project" value="UniProtKB-EC"/>
</dbReference>
<evidence type="ECO:0000256" key="3">
    <source>
        <dbReference type="ARBA" id="ARBA00012400"/>
    </source>
</evidence>
<sequence>MKTFPMFLKMQDRHVVIVGGGEQAAQKARLMLKTEAEIVLLSHELDEELRNLVATGRAHHDTDAPGVESFAGAALVFIATGCVGLDAALHALAKEAGALVNVVDQPDLCDAYTPSIVDRDPVVVAIGTEGNAPVLGRMIKTQVEELLEPRLGDMARLAGRLREAVTHHVAPEARRGFWRWMFSGEPRRLHARGSEHRAARLLKQAIAAGQDPQARLNGTVSLVGAGPGDADLLTLRAVQRLQEADIIFVAPGIDPALLEQARRDAERVHLPVPDGALAWPRERLEQRISTEARHGRSVVYLLAETPSMAQLEPFEALDDEGILVELVPGAMAAVPASAGGGSGQSSATF</sequence>
<gene>
    <name evidence="10" type="ORF">SAMN04488026_105230</name>
</gene>
<dbReference type="InterPro" id="IPR000878">
    <property type="entry name" value="4pyrrol_Mease"/>
</dbReference>
<evidence type="ECO:0000313" key="11">
    <source>
        <dbReference type="Proteomes" id="UP000199382"/>
    </source>
</evidence>
<evidence type="ECO:0000256" key="2">
    <source>
        <dbReference type="ARBA" id="ARBA00005879"/>
    </source>
</evidence>
<keyword evidence="10" id="KW-0489">Methyltransferase</keyword>
<dbReference type="EC" id="1.3.1.76" evidence="3"/>
<comment type="similarity">
    <text evidence="2">Belongs to the precorrin methyltransferase family.</text>
</comment>
<dbReference type="STRING" id="571298.SAMN04488026_105230"/>
<evidence type="ECO:0000259" key="8">
    <source>
        <dbReference type="Pfam" id="PF00590"/>
    </source>
</evidence>
<dbReference type="InterPro" id="IPR006367">
    <property type="entry name" value="Sirohaem_synthase_N"/>
</dbReference>
<dbReference type="PROSITE" id="PS00839">
    <property type="entry name" value="SUMT_1"/>
    <property type="match status" value="1"/>
</dbReference>
<dbReference type="InterPro" id="IPR028161">
    <property type="entry name" value="Met8-like"/>
</dbReference>
<keyword evidence="11" id="KW-1185">Reference proteome</keyword>
<dbReference type="NCBIfam" id="TIGR01470">
    <property type="entry name" value="cysG_Nterm"/>
    <property type="match status" value="1"/>
</dbReference>
<dbReference type="Pfam" id="PF10414">
    <property type="entry name" value="CysG_dimeriser"/>
    <property type="match status" value="1"/>
</dbReference>
<keyword evidence="10" id="KW-0808">Transferase</keyword>
<dbReference type="InterPro" id="IPR014777">
    <property type="entry name" value="4pyrrole_Mease_sub1"/>
</dbReference>
<evidence type="ECO:0000259" key="9">
    <source>
        <dbReference type="Pfam" id="PF10414"/>
    </source>
</evidence>
<evidence type="ECO:0000256" key="5">
    <source>
        <dbReference type="ARBA" id="ARBA00023027"/>
    </source>
</evidence>
<keyword evidence="4" id="KW-0560">Oxidoreductase</keyword>
<dbReference type="SUPFAM" id="SSF75615">
    <property type="entry name" value="Siroheme synthase middle domains-like"/>
    <property type="match status" value="1"/>
</dbReference>
<dbReference type="InterPro" id="IPR019478">
    <property type="entry name" value="Sirohaem_synthase_dimer_dom"/>
</dbReference>
<feature type="domain" description="Sirohaem synthase dimerisation" evidence="9">
    <location>
        <begin position="150"/>
        <end position="206"/>
    </location>
</feature>
<dbReference type="Gene3D" id="3.40.50.720">
    <property type="entry name" value="NAD(P)-binding Rossmann-like Domain"/>
    <property type="match status" value="1"/>
</dbReference>
<dbReference type="InterPro" id="IPR003043">
    <property type="entry name" value="Uropor_MeTrfase_CS"/>
</dbReference>
<dbReference type="GO" id="GO:0032259">
    <property type="term" value="P:methylation"/>
    <property type="evidence" value="ECO:0007669"/>
    <property type="project" value="UniProtKB-KW"/>
</dbReference>
<proteinExistence type="inferred from homology"/>
<comment type="pathway">
    <text evidence="1">Porphyrin-containing compound metabolism; siroheme biosynthesis; sirohydrochlorin from precorrin-2: step 1/1.</text>
</comment>
<accession>A0A1G9EHE2</accession>
<dbReference type="PANTHER" id="PTHR35330">
    <property type="entry name" value="SIROHEME BIOSYNTHESIS PROTEIN MET8"/>
    <property type="match status" value="1"/>
</dbReference>
<name>A0A1G9EHE2_9RHOB</name>
<keyword evidence="6" id="KW-0627">Porphyrin biosynthesis</keyword>
<dbReference type="Pfam" id="PF13241">
    <property type="entry name" value="NAD_binding_7"/>
    <property type="match status" value="1"/>
</dbReference>
<dbReference type="GO" id="GO:0004325">
    <property type="term" value="F:ferrochelatase activity"/>
    <property type="evidence" value="ECO:0007669"/>
    <property type="project" value="InterPro"/>
</dbReference>
<dbReference type="Gene3D" id="3.30.160.110">
    <property type="entry name" value="Siroheme synthase, domain 2"/>
    <property type="match status" value="1"/>
</dbReference>
<dbReference type="GO" id="GO:0008168">
    <property type="term" value="F:methyltransferase activity"/>
    <property type="evidence" value="ECO:0007669"/>
    <property type="project" value="UniProtKB-KW"/>
</dbReference>
<feature type="domain" description="Tetrapyrrole methylase" evidence="8">
    <location>
        <begin position="220"/>
        <end position="338"/>
    </location>
</feature>
<dbReference type="PANTHER" id="PTHR35330:SF1">
    <property type="entry name" value="SIROHEME BIOSYNTHESIS PROTEIN MET8"/>
    <property type="match status" value="1"/>
</dbReference>
<dbReference type="InterPro" id="IPR037115">
    <property type="entry name" value="Sirohaem_synt_dimer_dom_sf"/>
</dbReference>
<organism evidence="10 11">
    <name type="scientific">Aliiruegeria lutimaris</name>
    <dbReference type="NCBI Taxonomy" id="571298"/>
    <lineage>
        <taxon>Bacteria</taxon>
        <taxon>Pseudomonadati</taxon>
        <taxon>Pseudomonadota</taxon>
        <taxon>Alphaproteobacteria</taxon>
        <taxon>Rhodobacterales</taxon>
        <taxon>Roseobacteraceae</taxon>
        <taxon>Aliiruegeria</taxon>
    </lineage>
</organism>
<dbReference type="OrthoDB" id="9815856at2"/>
<keyword evidence="5" id="KW-0520">NAD</keyword>
<dbReference type="AlphaFoldDB" id="A0A1G9EHE2"/>
<dbReference type="Pfam" id="PF00590">
    <property type="entry name" value="TP_methylase"/>
    <property type="match status" value="1"/>
</dbReference>
<dbReference type="Gene3D" id="1.10.8.210">
    <property type="entry name" value="Sirohaem synthase, dimerisation domain"/>
    <property type="match status" value="1"/>
</dbReference>
<evidence type="ECO:0000256" key="4">
    <source>
        <dbReference type="ARBA" id="ARBA00023002"/>
    </source>
</evidence>
<dbReference type="InterPro" id="IPR035996">
    <property type="entry name" value="4pyrrol_Methylase_sf"/>
</dbReference>
<evidence type="ECO:0000256" key="7">
    <source>
        <dbReference type="ARBA" id="ARBA00047561"/>
    </source>
</evidence>
<dbReference type="UniPathway" id="UPA00262">
    <property type="reaction ID" value="UER00222"/>
</dbReference>
<evidence type="ECO:0000256" key="6">
    <source>
        <dbReference type="ARBA" id="ARBA00023244"/>
    </source>
</evidence>
<dbReference type="SUPFAM" id="SSF53790">
    <property type="entry name" value="Tetrapyrrole methylase"/>
    <property type="match status" value="1"/>
</dbReference>
<dbReference type="Proteomes" id="UP000199382">
    <property type="component" value="Unassembled WGS sequence"/>
</dbReference>
<dbReference type="GO" id="GO:0019354">
    <property type="term" value="P:siroheme biosynthetic process"/>
    <property type="evidence" value="ECO:0007669"/>
    <property type="project" value="UniProtKB-UniPathway"/>
</dbReference>
<dbReference type="SUPFAM" id="SSF51735">
    <property type="entry name" value="NAD(P)-binding Rossmann-fold domains"/>
    <property type="match status" value="1"/>
</dbReference>
<protein>
    <recommendedName>
        <fullName evidence="3">precorrin-2 dehydrogenase</fullName>
        <ecNumber evidence="3">1.3.1.76</ecNumber>
    </recommendedName>
</protein>
<dbReference type="RefSeq" id="WP_093161224.1">
    <property type="nucleotide sequence ID" value="NZ_FNEK01000052.1"/>
</dbReference>
<dbReference type="EMBL" id="FNEK01000052">
    <property type="protein sequence ID" value="SDK75562.1"/>
    <property type="molecule type" value="Genomic_DNA"/>
</dbReference>